<dbReference type="InterPro" id="IPR001279">
    <property type="entry name" value="Metallo-B-lactamas"/>
</dbReference>
<comment type="cofactor">
    <cofactor evidence="1">
        <name>Zn(2+)</name>
        <dbReference type="ChEBI" id="CHEBI:29105"/>
    </cofactor>
</comment>
<keyword evidence="2" id="KW-0479">Metal-binding</keyword>
<proteinExistence type="predicted"/>
<dbReference type="PANTHER" id="PTHR46233">
    <property type="entry name" value="HYDROXYACYLGLUTATHIONE HYDROLASE GLOC"/>
    <property type="match status" value="1"/>
</dbReference>
<feature type="domain" description="Metallo-beta-lactamase" evidence="5">
    <location>
        <begin position="12"/>
        <end position="189"/>
    </location>
</feature>
<dbReference type="PANTHER" id="PTHR46233:SF3">
    <property type="entry name" value="HYDROXYACYLGLUTATHIONE HYDROLASE GLOC"/>
    <property type="match status" value="1"/>
</dbReference>
<dbReference type="SMART" id="SM00849">
    <property type="entry name" value="Lactamase_B"/>
    <property type="match status" value="1"/>
</dbReference>
<dbReference type="RefSeq" id="WP_070371195.1">
    <property type="nucleotide sequence ID" value="NZ_LKEU01000029.1"/>
</dbReference>
<sequence length="209" mass="22726">MEVIKKSLGQMGTNCYVVWDENTLEAAVVDPGFEDQQIGDIINDNKLKVKYILLTHGHFDHLGGVNQIKQLTGAKVLIHENDANCLVDPKRNLSALAGIDMVLAPADGYLNENETITLGEIVIRIIHTPGHSKGGVCFLADGQLIAGDTLFNTSIGRTDFADGDLSELLNAIEMKLFILDDATIVLPGHGGNTTIGYEKMHNPFLKGRF</sequence>
<dbReference type="EC" id="3.-.-.-" evidence="6"/>
<dbReference type="STRING" id="52694.ACWI_18940"/>
<dbReference type="Gene3D" id="3.60.15.10">
    <property type="entry name" value="Ribonuclease Z/Hydroxyacylglutathione hydrolase-like"/>
    <property type="match status" value="1"/>
</dbReference>
<dbReference type="GO" id="GO:0046872">
    <property type="term" value="F:metal ion binding"/>
    <property type="evidence" value="ECO:0007669"/>
    <property type="project" value="UniProtKB-KW"/>
</dbReference>
<dbReference type="CDD" id="cd06262">
    <property type="entry name" value="metallo-hydrolase-like_MBL-fold"/>
    <property type="match status" value="1"/>
</dbReference>
<dbReference type="EMBL" id="LKEU01000029">
    <property type="protein sequence ID" value="OFV70682.1"/>
    <property type="molecule type" value="Genomic_DNA"/>
</dbReference>
<dbReference type="Pfam" id="PF00753">
    <property type="entry name" value="Lactamase_B"/>
    <property type="match status" value="1"/>
</dbReference>
<evidence type="ECO:0000313" key="7">
    <source>
        <dbReference type="Proteomes" id="UP000176244"/>
    </source>
</evidence>
<dbReference type="Proteomes" id="UP000176244">
    <property type="component" value="Unassembled WGS sequence"/>
</dbReference>
<dbReference type="InterPro" id="IPR051453">
    <property type="entry name" value="MBL_Glyoxalase_II"/>
</dbReference>
<reference evidence="6 7" key="1">
    <citation type="submission" date="2015-09" db="EMBL/GenBank/DDBJ databases">
        <title>Genome sequence of Acetobacterium wieringae DSM 1911.</title>
        <authorList>
            <person name="Poehlein A."/>
            <person name="Bengelsdorf F.R."/>
            <person name="Schiel-Bengelsdorf B."/>
            <person name="Duerre P."/>
            <person name="Daniel R."/>
        </authorList>
    </citation>
    <scope>NUCLEOTIDE SEQUENCE [LARGE SCALE GENOMIC DNA]</scope>
    <source>
        <strain evidence="6 7">DSM 1911</strain>
    </source>
</reference>
<dbReference type="SUPFAM" id="SSF56281">
    <property type="entry name" value="Metallo-hydrolase/oxidoreductase"/>
    <property type="match status" value="1"/>
</dbReference>
<organism evidence="6 7">
    <name type="scientific">Acetobacterium wieringae</name>
    <dbReference type="NCBI Taxonomy" id="52694"/>
    <lineage>
        <taxon>Bacteria</taxon>
        <taxon>Bacillati</taxon>
        <taxon>Bacillota</taxon>
        <taxon>Clostridia</taxon>
        <taxon>Eubacteriales</taxon>
        <taxon>Eubacteriaceae</taxon>
        <taxon>Acetobacterium</taxon>
    </lineage>
</organism>
<dbReference type="GO" id="GO:0016787">
    <property type="term" value="F:hydrolase activity"/>
    <property type="evidence" value="ECO:0007669"/>
    <property type="project" value="UniProtKB-KW"/>
</dbReference>
<keyword evidence="4" id="KW-0862">Zinc</keyword>
<dbReference type="OrthoDB" id="9802248at2"/>
<evidence type="ECO:0000259" key="5">
    <source>
        <dbReference type="SMART" id="SM00849"/>
    </source>
</evidence>
<comment type="caution">
    <text evidence="6">The sequence shown here is derived from an EMBL/GenBank/DDBJ whole genome shotgun (WGS) entry which is preliminary data.</text>
</comment>
<evidence type="ECO:0000256" key="4">
    <source>
        <dbReference type="ARBA" id="ARBA00022833"/>
    </source>
</evidence>
<name>A0A1F2PII1_9FIRM</name>
<keyword evidence="3 6" id="KW-0378">Hydrolase</keyword>
<gene>
    <name evidence="6" type="ORF">ACWI_18940</name>
</gene>
<protein>
    <submittedName>
        <fullName evidence="6">Putative metallo-hydrolase</fullName>
        <ecNumber evidence="6">3.-.-.-</ecNumber>
    </submittedName>
</protein>
<dbReference type="AlphaFoldDB" id="A0A1F2PII1"/>
<evidence type="ECO:0000313" key="6">
    <source>
        <dbReference type="EMBL" id="OFV70682.1"/>
    </source>
</evidence>
<evidence type="ECO:0000256" key="2">
    <source>
        <dbReference type="ARBA" id="ARBA00022723"/>
    </source>
</evidence>
<accession>A0A1F2PII1</accession>
<evidence type="ECO:0000256" key="1">
    <source>
        <dbReference type="ARBA" id="ARBA00001947"/>
    </source>
</evidence>
<evidence type="ECO:0000256" key="3">
    <source>
        <dbReference type="ARBA" id="ARBA00022801"/>
    </source>
</evidence>
<dbReference type="InterPro" id="IPR036866">
    <property type="entry name" value="RibonucZ/Hydroxyglut_hydro"/>
</dbReference>